<evidence type="ECO:0000259" key="4">
    <source>
        <dbReference type="PROSITE" id="PS50932"/>
    </source>
</evidence>
<dbReference type="PROSITE" id="PS50932">
    <property type="entry name" value="HTH_LACI_2"/>
    <property type="match status" value="1"/>
</dbReference>
<dbReference type="Gene3D" id="1.10.260.40">
    <property type="entry name" value="lambda repressor-like DNA-binding domains"/>
    <property type="match status" value="1"/>
</dbReference>
<evidence type="ECO:0000313" key="6">
    <source>
        <dbReference type="Proteomes" id="UP000183447"/>
    </source>
</evidence>
<evidence type="ECO:0000256" key="3">
    <source>
        <dbReference type="ARBA" id="ARBA00023163"/>
    </source>
</evidence>
<keyword evidence="1" id="KW-0805">Transcription regulation</keyword>
<dbReference type="SUPFAM" id="SSF53822">
    <property type="entry name" value="Periplasmic binding protein-like I"/>
    <property type="match status" value="1"/>
</dbReference>
<dbReference type="SUPFAM" id="SSF47413">
    <property type="entry name" value="lambda repressor-like DNA-binding domains"/>
    <property type="match status" value="1"/>
</dbReference>
<gene>
    <name evidence="5" type="ORF">SAMN02983003_3354</name>
</gene>
<dbReference type="STRING" id="665118.SAMN02983003_3354"/>
<dbReference type="InterPro" id="IPR010982">
    <property type="entry name" value="Lambda_DNA-bd_dom_sf"/>
</dbReference>
<evidence type="ECO:0000256" key="2">
    <source>
        <dbReference type="ARBA" id="ARBA00023125"/>
    </source>
</evidence>
<proteinExistence type="predicted"/>
<dbReference type="InterPro" id="IPR001761">
    <property type="entry name" value="Peripla_BP/Lac1_sug-bd_dom"/>
</dbReference>
<organism evidence="5 6">
    <name type="scientific">Devosia enhydra</name>
    <dbReference type="NCBI Taxonomy" id="665118"/>
    <lineage>
        <taxon>Bacteria</taxon>
        <taxon>Pseudomonadati</taxon>
        <taxon>Pseudomonadota</taxon>
        <taxon>Alphaproteobacteria</taxon>
        <taxon>Hyphomicrobiales</taxon>
        <taxon>Devosiaceae</taxon>
        <taxon>Devosia</taxon>
    </lineage>
</organism>
<name>A0A1K2I1T6_9HYPH</name>
<reference evidence="5 6" key="1">
    <citation type="submission" date="2016-11" db="EMBL/GenBank/DDBJ databases">
        <authorList>
            <person name="Jaros S."/>
            <person name="Januszkiewicz K."/>
            <person name="Wedrychowicz H."/>
        </authorList>
    </citation>
    <scope>NUCLEOTIDE SEQUENCE [LARGE SCALE GENOMIC DNA]</scope>
    <source>
        <strain evidence="5 6">ATCC 23634</strain>
    </source>
</reference>
<dbReference type="InterPro" id="IPR000843">
    <property type="entry name" value="HTH_LacI"/>
</dbReference>
<dbReference type="EMBL" id="FPKU01000003">
    <property type="protein sequence ID" value="SFZ86179.1"/>
    <property type="molecule type" value="Genomic_DNA"/>
</dbReference>
<dbReference type="Proteomes" id="UP000183447">
    <property type="component" value="Unassembled WGS sequence"/>
</dbReference>
<dbReference type="OrthoDB" id="234496at2"/>
<keyword evidence="3" id="KW-0804">Transcription</keyword>
<evidence type="ECO:0000256" key="1">
    <source>
        <dbReference type="ARBA" id="ARBA00023015"/>
    </source>
</evidence>
<dbReference type="SMART" id="SM00354">
    <property type="entry name" value="HTH_LACI"/>
    <property type="match status" value="1"/>
</dbReference>
<dbReference type="GO" id="GO:0003700">
    <property type="term" value="F:DNA-binding transcription factor activity"/>
    <property type="evidence" value="ECO:0007669"/>
    <property type="project" value="TreeGrafter"/>
</dbReference>
<dbReference type="Pfam" id="PF00356">
    <property type="entry name" value="LacI"/>
    <property type="match status" value="1"/>
</dbReference>
<keyword evidence="6" id="KW-1185">Reference proteome</keyword>
<keyword evidence="2" id="KW-0238">DNA-binding</keyword>
<dbReference type="InterPro" id="IPR028082">
    <property type="entry name" value="Peripla_BP_I"/>
</dbReference>
<dbReference type="RefSeq" id="WP_072345572.1">
    <property type="nucleotide sequence ID" value="NZ_FPKU01000003.1"/>
</dbReference>
<dbReference type="Pfam" id="PF00532">
    <property type="entry name" value="Peripla_BP_1"/>
    <property type="match status" value="1"/>
</dbReference>
<dbReference type="CDD" id="cd01392">
    <property type="entry name" value="HTH_LacI"/>
    <property type="match status" value="1"/>
</dbReference>
<dbReference type="AlphaFoldDB" id="A0A1K2I1T6"/>
<dbReference type="PANTHER" id="PTHR30146:SF153">
    <property type="entry name" value="LACTOSE OPERON REPRESSOR"/>
    <property type="match status" value="1"/>
</dbReference>
<sequence>MQSPRAARPLASPGSTVTIKQLAEALGVSITTVSRALNGYSDVGEATRSRVVEAAQRMGYRPNRNAQRLVTRKTHAVAWVQADNDRKFVDPHFVEVMAGVLRGARSAAYDIVLTSDTPEHELDVYDRYVNDNSVDGFILDLPREDDPRISYLLERGRPFVVHGRESRHGRYGWVDVDNYGNFYKLARLMVANGHRRIAFINGDERYTYALYRRRGVADAIADLGMPEQAVSYFAAHHPMGDAGLALTSKALEDEAVTAIIYSSTLMAMESHPAIQRSGRALSVATMDDELHYLNLSPFGAMISFVRSSLRDAGVALIGELLRQCDTGGGPRGKLIPSTFSIVPGLREESLALPLPPHRL</sequence>
<dbReference type="PANTHER" id="PTHR30146">
    <property type="entry name" value="LACI-RELATED TRANSCRIPTIONAL REPRESSOR"/>
    <property type="match status" value="1"/>
</dbReference>
<dbReference type="Gene3D" id="3.40.50.2300">
    <property type="match status" value="2"/>
</dbReference>
<feature type="domain" description="HTH lacI-type" evidence="4">
    <location>
        <begin position="17"/>
        <end position="71"/>
    </location>
</feature>
<evidence type="ECO:0000313" key="5">
    <source>
        <dbReference type="EMBL" id="SFZ86179.1"/>
    </source>
</evidence>
<accession>A0A1K2I1T6</accession>
<protein>
    <submittedName>
        <fullName evidence="5">Transcriptional regulator, LacI family</fullName>
    </submittedName>
</protein>
<dbReference type="GO" id="GO:0000976">
    <property type="term" value="F:transcription cis-regulatory region binding"/>
    <property type="evidence" value="ECO:0007669"/>
    <property type="project" value="TreeGrafter"/>
</dbReference>